<dbReference type="Proteomes" id="UP000051221">
    <property type="component" value="Unassembled WGS sequence"/>
</dbReference>
<comment type="caution">
    <text evidence="1">The sequence shown here is derived from an EMBL/GenBank/DDBJ whole genome shotgun (WGS) entry which is preliminary data.</text>
</comment>
<dbReference type="RefSeq" id="WP_014257562.1">
    <property type="nucleotide sequence ID" value="NZ_CABLCD010000014.1"/>
</dbReference>
<name>A0A0Q2MFS8_VIBFU</name>
<dbReference type="GeneID" id="50537054"/>
<evidence type="ECO:0000313" key="2">
    <source>
        <dbReference type="Proteomes" id="UP000051221"/>
    </source>
</evidence>
<accession>A0A0Q2MFS8</accession>
<evidence type="ECO:0000313" key="1">
    <source>
        <dbReference type="EMBL" id="KQH86833.1"/>
    </source>
</evidence>
<reference evidence="1 2" key="1">
    <citation type="submission" date="2015-08" db="EMBL/GenBank/DDBJ databases">
        <title>Antibacterial properties of a collection of Vibrionaceae strains.</title>
        <authorList>
            <person name="Giubergia S."/>
        </authorList>
    </citation>
    <scope>NUCLEOTIDE SEQUENCE [LARGE SCALE GENOMIC DNA]</scope>
    <source>
        <strain evidence="1 2">S0821</strain>
    </source>
</reference>
<protein>
    <submittedName>
        <fullName evidence="1">Uncharacterized protein</fullName>
    </submittedName>
</protein>
<dbReference type="EMBL" id="LKHS01000005">
    <property type="protein sequence ID" value="KQH86833.1"/>
    <property type="molecule type" value="Genomic_DNA"/>
</dbReference>
<dbReference type="OMA" id="HCNALFA"/>
<keyword evidence="2" id="KW-1185">Reference proteome</keyword>
<sequence>MRKPVRKSSKKSSSKMQKNNFEERFAVMVKEYQDAKEVLESMTKGSAEYVAQEKLCNKLFASAERYINNSK</sequence>
<organism evidence="1 2">
    <name type="scientific">Vibrio furnissii</name>
    <dbReference type="NCBI Taxonomy" id="29494"/>
    <lineage>
        <taxon>Bacteria</taxon>
        <taxon>Pseudomonadati</taxon>
        <taxon>Pseudomonadota</taxon>
        <taxon>Gammaproteobacteria</taxon>
        <taxon>Vibrionales</taxon>
        <taxon>Vibrionaceae</taxon>
        <taxon>Vibrio</taxon>
    </lineage>
</organism>
<dbReference type="OrthoDB" id="6309052at2"/>
<proteinExistence type="predicted"/>
<gene>
    <name evidence="1" type="ORF">AMR76_07065</name>
</gene>
<dbReference type="InParanoid" id="A0A0Q2MFS8"/>
<dbReference type="AlphaFoldDB" id="A0A0Q2MFS8"/>